<dbReference type="Gene3D" id="3.40.50.620">
    <property type="entry name" value="HUPs"/>
    <property type="match status" value="1"/>
</dbReference>
<dbReference type="InterPro" id="IPR024088">
    <property type="entry name" value="Tyr-tRNA-ligase_bac-type"/>
</dbReference>
<dbReference type="PROSITE" id="PS00178">
    <property type="entry name" value="AA_TRNA_LIGASE_I"/>
    <property type="match status" value="1"/>
</dbReference>
<keyword evidence="1 7" id="KW-0436">Ligase</keyword>
<sequence>MNPEQQLAILSRGTEEILPAGALLERLRLCAREGRPLRVKQGFDPTAPDIHLGHTVGLRKLRAFQDLGHQVVLIVG</sequence>
<dbReference type="GO" id="GO:0006418">
    <property type="term" value="P:tRNA aminoacylation for protein translation"/>
    <property type="evidence" value="ECO:0007669"/>
    <property type="project" value="InterPro"/>
</dbReference>
<evidence type="ECO:0000313" key="7">
    <source>
        <dbReference type="EMBL" id="TMQ73940.1"/>
    </source>
</evidence>
<evidence type="ECO:0000256" key="4">
    <source>
        <dbReference type="ARBA" id="ARBA00022917"/>
    </source>
</evidence>
<dbReference type="Pfam" id="PF00579">
    <property type="entry name" value="tRNA-synt_1b"/>
    <property type="match status" value="1"/>
</dbReference>
<comment type="caution">
    <text evidence="7">The sequence shown here is derived from an EMBL/GenBank/DDBJ whole genome shotgun (WGS) entry which is preliminary data.</text>
</comment>
<dbReference type="GO" id="GO:0005829">
    <property type="term" value="C:cytosol"/>
    <property type="evidence" value="ECO:0007669"/>
    <property type="project" value="TreeGrafter"/>
</dbReference>
<dbReference type="EC" id="6.1.1.1" evidence="7"/>
<evidence type="ECO:0000313" key="8">
    <source>
        <dbReference type="Proteomes" id="UP000319771"/>
    </source>
</evidence>
<evidence type="ECO:0000256" key="5">
    <source>
        <dbReference type="ARBA" id="ARBA00023146"/>
    </source>
</evidence>
<protein>
    <submittedName>
        <fullName evidence="7">Tyrosine--tRNA ligase</fullName>
        <ecNumber evidence="7">6.1.1.1</ecNumber>
    </submittedName>
</protein>
<dbReference type="PANTHER" id="PTHR11766:SF1">
    <property type="entry name" value="TYROSINE--TRNA LIGASE"/>
    <property type="match status" value="1"/>
</dbReference>
<evidence type="ECO:0000256" key="3">
    <source>
        <dbReference type="ARBA" id="ARBA00022840"/>
    </source>
</evidence>
<gene>
    <name evidence="7" type="ORF">E6K81_02135</name>
</gene>
<dbReference type="InterPro" id="IPR001412">
    <property type="entry name" value="aa-tRNA-synth_I_CS"/>
</dbReference>
<dbReference type="InterPro" id="IPR014729">
    <property type="entry name" value="Rossmann-like_a/b/a_fold"/>
</dbReference>
<accession>A0A538UDK7</accession>
<comment type="catalytic activity">
    <reaction evidence="6">
        <text>tRNA(Tyr) + L-tyrosine + ATP = L-tyrosyl-tRNA(Tyr) + AMP + diphosphate + H(+)</text>
        <dbReference type="Rhea" id="RHEA:10220"/>
        <dbReference type="Rhea" id="RHEA-COMP:9706"/>
        <dbReference type="Rhea" id="RHEA-COMP:9707"/>
        <dbReference type="ChEBI" id="CHEBI:15378"/>
        <dbReference type="ChEBI" id="CHEBI:30616"/>
        <dbReference type="ChEBI" id="CHEBI:33019"/>
        <dbReference type="ChEBI" id="CHEBI:58315"/>
        <dbReference type="ChEBI" id="CHEBI:78442"/>
        <dbReference type="ChEBI" id="CHEBI:78536"/>
        <dbReference type="ChEBI" id="CHEBI:456215"/>
        <dbReference type="EC" id="6.1.1.1"/>
    </reaction>
</comment>
<dbReference type="GO" id="GO:0004831">
    <property type="term" value="F:tyrosine-tRNA ligase activity"/>
    <property type="evidence" value="ECO:0007669"/>
    <property type="project" value="UniProtKB-EC"/>
</dbReference>
<keyword evidence="4" id="KW-0648">Protein biosynthesis</keyword>
<feature type="non-terminal residue" evidence="7">
    <location>
        <position position="76"/>
    </location>
</feature>
<dbReference type="SUPFAM" id="SSF52374">
    <property type="entry name" value="Nucleotidylyl transferase"/>
    <property type="match status" value="1"/>
</dbReference>
<dbReference type="GO" id="GO:0005524">
    <property type="term" value="F:ATP binding"/>
    <property type="evidence" value="ECO:0007669"/>
    <property type="project" value="UniProtKB-KW"/>
</dbReference>
<dbReference type="InterPro" id="IPR002305">
    <property type="entry name" value="aa-tRNA-synth_Ic"/>
</dbReference>
<name>A0A538UDK7_UNCEI</name>
<keyword evidence="5" id="KW-0030">Aminoacyl-tRNA synthetase</keyword>
<evidence type="ECO:0000256" key="6">
    <source>
        <dbReference type="ARBA" id="ARBA00048248"/>
    </source>
</evidence>
<dbReference type="EMBL" id="VBPB01000029">
    <property type="protein sequence ID" value="TMQ73940.1"/>
    <property type="molecule type" value="Genomic_DNA"/>
</dbReference>
<organism evidence="7 8">
    <name type="scientific">Eiseniibacteriota bacterium</name>
    <dbReference type="NCBI Taxonomy" id="2212470"/>
    <lineage>
        <taxon>Bacteria</taxon>
        <taxon>Candidatus Eiseniibacteriota</taxon>
    </lineage>
</organism>
<dbReference type="AlphaFoldDB" id="A0A538UDK7"/>
<dbReference type="Proteomes" id="UP000319771">
    <property type="component" value="Unassembled WGS sequence"/>
</dbReference>
<dbReference type="PANTHER" id="PTHR11766">
    <property type="entry name" value="TYROSYL-TRNA SYNTHETASE"/>
    <property type="match status" value="1"/>
</dbReference>
<keyword evidence="2" id="KW-0547">Nucleotide-binding</keyword>
<proteinExistence type="predicted"/>
<reference evidence="7 8" key="1">
    <citation type="journal article" date="2019" name="Nat. Microbiol.">
        <title>Mediterranean grassland soil C-N compound turnover is dependent on rainfall and depth, and is mediated by genomically divergent microorganisms.</title>
        <authorList>
            <person name="Diamond S."/>
            <person name="Andeer P.F."/>
            <person name="Li Z."/>
            <person name="Crits-Christoph A."/>
            <person name="Burstein D."/>
            <person name="Anantharaman K."/>
            <person name="Lane K.R."/>
            <person name="Thomas B.C."/>
            <person name="Pan C."/>
            <person name="Northen T.R."/>
            <person name="Banfield J.F."/>
        </authorList>
    </citation>
    <scope>NUCLEOTIDE SEQUENCE [LARGE SCALE GENOMIC DNA]</scope>
    <source>
        <strain evidence="7">WS_11</strain>
    </source>
</reference>
<keyword evidence="3" id="KW-0067">ATP-binding</keyword>
<evidence type="ECO:0000256" key="2">
    <source>
        <dbReference type="ARBA" id="ARBA00022741"/>
    </source>
</evidence>
<evidence type="ECO:0000256" key="1">
    <source>
        <dbReference type="ARBA" id="ARBA00022598"/>
    </source>
</evidence>